<evidence type="ECO:0000313" key="3">
    <source>
        <dbReference type="Proteomes" id="UP000000758"/>
    </source>
</evidence>
<dbReference type="STRING" id="414004.CENSYa_0764"/>
<dbReference type="AlphaFoldDB" id="A0RVN0"/>
<proteinExistence type="predicted"/>
<dbReference type="Proteomes" id="UP000000758">
    <property type="component" value="Chromosome"/>
</dbReference>
<dbReference type="KEGG" id="csy:CENSYa_0764"/>
<dbReference type="EnsemblBacteria" id="ABK77397">
    <property type="protein sequence ID" value="ABK77397"/>
    <property type="gene ID" value="CENSYa_0764"/>
</dbReference>
<name>A0RVN0_CENSY</name>
<evidence type="ECO:0000256" key="1">
    <source>
        <dbReference type="SAM" id="MobiDB-lite"/>
    </source>
</evidence>
<organism evidence="2 3">
    <name type="scientific">Cenarchaeum symbiosum (strain A)</name>
    <dbReference type="NCBI Taxonomy" id="414004"/>
    <lineage>
        <taxon>Archaea</taxon>
        <taxon>Nitrososphaerota</taxon>
        <taxon>Candidatus Cenarchaeales</taxon>
        <taxon>Candidatus Cenarchaeaceae</taxon>
        <taxon>Candidatus Cenarchaeum</taxon>
    </lineage>
</organism>
<keyword evidence="3" id="KW-1185">Reference proteome</keyword>
<feature type="region of interest" description="Disordered" evidence="1">
    <location>
        <begin position="55"/>
        <end position="76"/>
    </location>
</feature>
<sequence length="76" mass="8304">MGKALPMDAGVPRQPVRGPVIPSEYPDLFCPCMGPLRLALHHCHLSAGRAPPDRIWRSRNGRMPLPAPTTLINQGI</sequence>
<reference evidence="2 3" key="1">
    <citation type="journal article" date="2006" name="Proc. Natl. Acad. Sci. U.S.A.">
        <title>Genomic analysis of the uncultivated marine crenarchaeote Cenarchaeum symbiosum.</title>
        <authorList>
            <person name="Hallam S.J."/>
            <person name="Konstantinidis K.T."/>
            <person name="Putnam N."/>
            <person name="Schleper C."/>
            <person name="Watanabe Y."/>
            <person name="Sugahara J."/>
            <person name="Preston C."/>
            <person name="de la Torre J."/>
            <person name="Richardson P.M."/>
            <person name="DeLong E.F."/>
        </authorList>
    </citation>
    <scope>NUCLEOTIDE SEQUENCE [LARGE SCALE GENOMIC DNA]</scope>
    <source>
        <strain evidence="3">A</strain>
    </source>
</reference>
<evidence type="ECO:0000313" key="2">
    <source>
        <dbReference type="EMBL" id="ABK77397.1"/>
    </source>
</evidence>
<protein>
    <submittedName>
        <fullName evidence="2">Uncharacterized protein</fullName>
    </submittedName>
</protein>
<accession>A0RVN0</accession>
<dbReference type="HOGENOM" id="CLU_2645702_0_0_2"/>
<gene>
    <name evidence="2" type="ordered locus">CENSYa_0764</name>
</gene>
<dbReference type="EMBL" id="DP000238">
    <property type="protein sequence ID" value="ABK77397.1"/>
    <property type="molecule type" value="Genomic_DNA"/>
</dbReference>